<feature type="compositionally biased region" description="Polar residues" evidence="1">
    <location>
        <begin position="73"/>
        <end position="82"/>
    </location>
</feature>
<keyword evidence="3" id="KW-1185">Reference proteome</keyword>
<gene>
    <name evidence="2" type="ORF">PR048_003193</name>
</gene>
<name>A0ABQ9IMB5_9NEOP</name>
<accession>A0ABQ9IMB5</accession>
<evidence type="ECO:0000313" key="3">
    <source>
        <dbReference type="Proteomes" id="UP001159363"/>
    </source>
</evidence>
<sequence length="359" mass="39726">MPATDRTHMPLATVVDLHAALLVTIVSWEGHPYDATWSTSQRGDSFPSRRQCESARSFRVPRPIAAPLAGTRAVTSRHSPPSQARRHPRCRRRQASPINAGVLRFRAIITVPEPLVHTVFDTSWRTLDQSSPSTVTADNQCAVITGIFVHKTVESILQVTELANSSGFYEWIRGQKSSSAHKGRADHSYLVSPVTNSVYSWQYTHLPLAFSLSNHPLPPHIHSHARAHLDDMKDLSPPSSPLPPASGWDVALCSLRRPLVQWEQVVRLLASDVGEPCSIPGGIAFEFSHVRMVPDDADGWRVSWMISCFPSPLHSGSASMRAKCDGRVKLALQESQRVDGEIRASLNIEVLRANQDDVR</sequence>
<dbReference type="Proteomes" id="UP001159363">
    <property type="component" value="Chromosome 1"/>
</dbReference>
<evidence type="ECO:0000256" key="1">
    <source>
        <dbReference type="SAM" id="MobiDB-lite"/>
    </source>
</evidence>
<organism evidence="2 3">
    <name type="scientific">Dryococelus australis</name>
    <dbReference type="NCBI Taxonomy" id="614101"/>
    <lineage>
        <taxon>Eukaryota</taxon>
        <taxon>Metazoa</taxon>
        <taxon>Ecdysozoa</taxon>
        <taxon>Arthropoda</taxon>
        <taxon>Hexapoda</taxon>
        <taxon>Insecta</taxon>
        <taxon>Pterygota</taxon>
        <taxon>Neoptera</taxon>
        <taxon>Polyneoptera</taxon>
        <taxon>Phasmatodea</taxon>
        <taxon>Verophasmatodea</taxon>
        <taxon>Anareolatae</taxon>
        <taxon>Phasmatidae</taxon>
        <taxon>Eurycanthinae</taxon>
        <taxon>Dryococelus</taxon>
    </lineage>
</organism>
<feature type="compositionally biased region" description="Basic residues" evidence="1">
    <location>
        <begin position="84"/>
        <end position="93"/>
    </location>
</feature>
<dbReference type="EMBL" id="JARBHB010000001">
    <property type="protein sequence ID" value="KAJ8897840.1"/>
    <property type="molecule type" value="Genomic_DNA"/>
</dbReference>
<feature type="region of interest" description="Disordered" evidence="1">
    <location>
        <begin position="37"/>
        <end position="56"/>
    </location>
</feature>
<protein>
    <submittedName>
        <fullName evidence="2">Uncharacterized protein</fullName>
    </submittedName>
</protein>
<comment type="caution">
    <text evidence="2">The sequence shown here is derived from an EMBL/GenBank/DDBJ whole genome shotgun (WGS) entry which is preliminary data.</text>
</comment>
<feature type="region of interest" description="Disordered" evidence="1">
    <location>
        <begin position="69"/>
        <end position="93"/>
    </location>
</feature>
<proteinExistence type="predicted"/>
<evidence type="ECO:0000313" key="2">
    <source>
        <dbReference type="EMBL" id="KAJ8897840.1"/>
    </source>
</evidence>
<reference evidence="2 3" key="1">
    <citation type="submission" date="2023-02" db="EMBL/GenBank/DDBJ databases">
        <title>LHISI_Scaffold_Assembly.</title>
        <authorList>
            <person name="Stuart O.P."/>
            <person name="Cleave R."/>
            <person name="Magrath M.J.L."/>
            <person name="Mikheyev A.S."/>
        </authorList>
    </citation>
    <scope>NUCLEOTIDE SEQUENCE [LARGE SCALE GENOMIC DNA]</scope>
    <source>
        <strain evidence="2">Daus_M_001</strain>
        <tissue evidence="2">Leg muscle</tissue>
    </source>
</reference>